<dbReference type="InterPro" id="IPR010982">
    <property type="entry name" value="Lambda_DNA-bd_dom_sf"/>
</dbReference>
<dbReference type="PANTHER" id="PTHR47691">
    <property type="entry name" value="REGULATOR-RELATED"/>
    <property type="match status" value="1"/>
</dbReference>
<dbReference type="Pfam" id="PF13560">
    <property type="entry name" value="HTH_31"/>
    <property type="match status" value="1"/>
</dbReference>
<dbReference type="SUPFAM" id="SSF47413">
    <property type="entry name" value="lambda repressor-like DNA-binding domains"/>
    <property type="match status" value="1"/>
</dbReference>
<proteinExistence type="predicted"/>
<dbReference type="PANTHER" id="PTHR47691:SF3">
    <property type="entry name" value="HTH-TYPE TRANSCRIPTIONAL REGULATOR RV0890C-RELATED"/>
    <property type="match status" value="1"/>
</dbReference>
<dbReference type="InterPro" id="IPR001387">
    <property type="entry name" value="Cro/C1-type_HTH"/>
</dbReference>
<name>A0AAU3I071_9ACTN</name>
<dbReference type="EMBL" id="CP109546">
    <property type="protein sequence ID" value="WTZ10568.1"/>
    <property type="molecule type" value="Genomic_DNA"/>
</dbReference>
<organism evidence="2">
    <name type="scientific">Streptomyces sp. NBC_01393</name>
    <dbReference type="NCBI Taxonomy" id="2903851"/>
    <lineage>
        <taxon>Bacteria</taxon>
        <taxon>Bacillati</taxon>
        <taxon>Actinomycetota</taxon>
        <taxon>Actinomycetes</taxon>
        <taxon>Kitasatosporales</taxon>
        <taxon>Streptomycetaceae</taxon>
        <taxon>Streptomyces</taxon>
    </lineage>
</organism>
<gene>
    <name evidence="2" type="ORF">OG699_22855</name>
</gene>
<feature type="domain" description="HTH cro/C1-type" evidence="1">
    <location>
        <begin position="12"/>
        <end position="67"/>
    </location>
</feature>
<sequence>MTSDVTRFGELLQQYRKRARLTQTELSGFSTVSVRAIRNLELGQAKNPRQETVRLLVDALRLRGAQRAALQLAAGLEADDAAFVDMPPLAAVASRPPHGRHAEHERLLERLRHDPQRFAAICGLGGVGKTRLALAASHTLRTEDGLPTLWFSVPRAAEEAGRHYDGKLQVPSAVWMEGLLAQNGGATGEAVRLIGDRPVLLVVDGNDDDQVSRATVDALLAGCRNLRILETSRGPRGLTGDFRIALRPLPVPALAAVDDLHSAAADPALAILLDRVADLHPDFRLDSGNVAGLLEICSRLDGLPRALESAAEWFLLCSPDELVQLARSEPHLLSAPPGDGPAADWVRGALDDALAGLSPTHRCLLDGVSGWDASWTMEQVVTRLGIGRAVVAGAVDAFLQRGLIRRLPSVNLVVFDVLHVVRAALLDRPEEAVAFGPYLIHSDLIRQERTEERNSDGPDGGWLARGRGEAAGFLRSGAGSEDVA</sequence>
<dbReference type="PROSITE" id="PS50943">
    <property type="entry name" value="HTH_CROC1"/>
    <property type="match status" value="1"/>
</dbReference>
<dbReference type="SUPFAM" id="SSF52540">
    <property type="entry name" value="P-loop containing nucleoside triphosphate hydrolases"/>
    <property type="match status" value="1"/>
</dbReference>
<reference evidence="2" key="1">
    <citation type="submission" date="2022-10" db="EMBL/GenBank/DDBJ databases">
        <title>The complete genomes of actinobacterial strains from the NBC collection.</title>
        <authorList>
            <person name="Joergensen T.S."/>
            <person name="Alvarez Arevalo M."/>
            <person name="Sterndorff E.B."/>
            <person name="Faurdal D."/>
            <person name="Vuksanovic O."/>
            <person name="Mourched A.-S."/>
            <person name="Charusanti P."/>
            <person name="Shaw S."/>
            <person name="Blin K."/>
            <person name="Weber T."/>
        </authorList>
    </citation>
    <scope>NUCLEOTIDE SEQUENCE</scope>
    <source>
        <strain evidence="2">NBC_01393</strain>
    </source>
</reference>
<dbReference type="CDD" id="cd00093">
    <property type="entry name" value="HTH_XRE"/>
    <property type="match status" value="1"/>
</dbReference>
<dbReference type="SMART" id="SM00530">
    <property type="entry name" value="HTH_XRE"/>
    <property type="match status" value="1"/>
</dbReference>
<dbReference type="AlphaFoldDB" id="A0AAU3I071"/>
<protein>
    <submittedName>
        <fullName evidence="2">Helix-turn-helix domain-containing protein</fullName>
    </submittedName>
</protein>
<dbReference type="InterPro" id="IPR027417">
    <property type="entry name" value="P-loop_NTPase"/>
</dbReference>
<dbReference type="Gene3D" id="3.40.50.300">
    <property type="entry name" value="P-loop containing nucleotide triphosphate hydrolases"/>
    <property type="match status" value="1"/>
</dbReference>
<accession>A0AAU3I071</accession>
<dbReference type="Gene3D" id="1.10.260.40">
    <property type="entry name" value="lambda repressor-like DNA-binding domains"/>
    <property type="match status" value="1"/>
</dbReference>
<evidence type="ECO:0000259" key="1">
    <source>
        <dbReference type="PROSITE" id="PS50943"/>
    </source>
</evidence>
<dbReference type="GO" id="GO:0003677">
    <property type="term" value="F:DNA binding"/>
    <property type="evidence" value="ECO:0007669"/>
    <property type="project" value="InterPro"/>
</dbReference>
<evidence type="ECO:0000313" key="2">
    <source>
        <dbReference type="EMBL" id="WTZ10568.1"/>
    </source>
</evidence>